<evidence type="ECO:0000313" key="2">
    <source>
        <dbReference type="Proteomes" id="UP000006377"/>
    </source>
</evidence>
<organism evidence="1 2">
    <name type="scientific">Parvibaculum lavamentivorans (strain DS-1 / DSM 13023 / NCIMB 13966)</name>
    <dbReference type="NCBI Taxonomy" id="402881"/>
    <lineage>
        <taxon>Bacteria</taxon>
        <taxon>Pseudomonadati</taxon>
        <taxon>Pseudomonadota</taxon>
        <taxon>Alphaproteobacteria</taxon>
        <taxon>Hyphomicrobiales</taxon>
        <taxon>Parvibaculaceae</taxon>
        <taxon>Parvibaculum</taxon>
    </lineage>
</organism>
<dbReference type="KEGG" id="pla:Plav_0952"/>
<sequence length="169" mass="17544">MMQKEITLERLAGILDAYGASPSRWPADERAAVEGLLAASAEARALLAAASRFDTLLDMAPAEAPSEALVARLMAARPRALPQAPAPAPARGFLRSLVDAVWPYGSPALPAGTLAASIMLGIMLGSVTDISLPTTSNTAVAATLDTTAAGDEFISLALADTVWPEDWMQ</sequence>
<keyword evidence="2" id="KW-1185">Reference proteome</keyword>
<dbReference type="STRING" id="402881.Plav_0952"/>
<name>A7HRP2_PARL1</name>
<dbReference type="OrthoDB" id="7933777at2"/>
<dbReference type="Proteomes" id="UP000006377">
    <property type="component" value="Chromosome"/>
</dbReference>
<dbReference type="HOGENOM" id="CLU_1576997_0_0_5"/>
<proteinExistence type="predicted"/>
<accession>A7HRP2</accession>
<evidence type="ECO:0000313" key="1">
    <source>
        <dbReference type="EMBL" id="ABS62575.1"/>
    </source>
</evidence>
<dbReference type="RefSeq" id="WP_012109830.1">
    <property type="nucleotide sequence ID" value="NC_009719.1"/>
</dbReference>
<dbReference type="AlphaFoldDB" id="A7HRP2"/>
<reference evidence="1 2" key="1">
    <citation type="journal article" date="2011" name="Stand. Genomic Sci.">
        <title>Complete genome sequence of Parvibaculum lavamentivorans type strain (DS-1(T)).</title>
        <authorList>
            <person name="Schleheck D."/>
            <person name="Weiss M."/>
            <person name="Pitluck S."/>
            <person name="Bruce D."/>
            <person name="Land M.L."/>
            <person name="Han S."/>
            <person name="Saunders E."/>
            <person name="Tapia R."/>
            <person name="Detter C."/>
            <person name="Brettin T."/>
            <person name="Han J."/>
            <person name="Woyke T."/>
            <person name="Goodwin L."/>
            <person name="Pennacchio L."/>
            <person name="Nolan M."/>
            <person name="Cook A.M."/>
            <person name="Kjelleberg S."/>
            <person name="Thomas T."/>
        </authorList>
    </citation>
    <scope>NUCLEOTIDE SEQUENCE [LARGE SCALE GENOMIC DNA]</scope>
    <source>
        <strain evidence="2">DS-1 / DSM 13023 / NCIMB 13966</strain>
    </source>
</reference>
<protein>
    <submittedName>
        <fullName evidence="1">Uncharacterized protein</fullName>
    </submittedName>
</protein>
<gene>
    <name evidence="1" type="ordered locus">Plav_0952</name>
</gene>
<dbReference type="EMBL" id="CP000774">
    <property type="protein sequence ID" value="ABS62575.1"/>
    <property type="molecule type" value="Genomic_DNA"/>
</dbReference>